<dbReference type="RefSeq" id="WP_136125785.1">
    <property type="nucleotide sequence ID" value="NZ_QXNG01000128.1"/>
</dbReference>
<keyword evidence="2 5" id="KW-0812">Transmembrane</keyword>
<evidence type="ECO:0000313" key="7">
    <source>
        <dbReference type="EMBL" id="THA11813.1"/>
    </source>
</evidence>
<evidence type="ECO:0000256" key="1">
    <source>
        <dbReference type="ARBA" id="ARBA00004167"/>
    </source>
</evidence>
<name>A0A4S2PBR3_9PAST</name>
<accession>A0A4S2PBR3</accession>
<feature type="domain" description="Bacterial virulence protein VirB8" evidence="6">
    <location>
        <begin position="14"/>
        <end position="228"/>
    </location>
</feature>
<sequence length="229" mass="25876">MSINIEQDILDRNRNLEAKNQENLEKSEARAWKVAKVSWVISLVLGAVIVSILPLRDIVPFLIRDNGTGIPEVITRLDVDTLTTDDAMDKHFISQYVKAREGYYFNTLAQEYELTQMMSTDEVAKDYRSIYEGKNARDQLLGSNNTVKPEIVSIVLSKTDVGTDGKASNIATARVRLIQRNLSTGEETAKNIVVSLTYEYLPVKNMIEGFRMDNPLGFIVTHYRVDNEA</sequence>
<evidence type="ECO:0000256" key="5">
    <source>
        <dbReference type="SAM" id="Phobius"/>
    </source>
</evidence>
<feature type="transmembrane region" description="Helical" evidence="5">
    <location>
        <begin position="37"/>
        <end position="55"/>
    </location>
</feature>
<dbReference type="InterPro" id="IPR007430">
    <property type="entry name" value="VirB8"/>
</dbReference>
<dbReference type="Pfam" id="PF04335">
    <property type="entry name" value="VirB8"/>
    <property type="match status" value="1"/>
</dbReference>
<evidence type="ECO:0000256" key="4">
    <source>
        <dbReference type="ARBA" id="ARBA00023136"/>
    </source>
</evidence>
<dbReference type="SUPFAM" id="SSF54427">
    <property type="entry name" value="NTF2-like"/>
    <property type="match status" value="1"/>
</dbReference>
<dbReference type="PIRSF" id="PIRSF003299">
    <property type="entry name" value="VirB8_PtlE"/>
    <property type="match status" value="1"/>
</dbReference>
<dbReference type="CDD" id="cd16424">
    <property type="entry name" value="VirB8"/>
    <property type="match status" value="1"/>
</dbReference>
<dbReference type="EMBL" id="QXNG01000128">
    <property type="protein sequence ID" value="THA11813.1"/>
    <property type="molecule type" value="Genomic_DNA"/>
</dbReference>
<keyword evidence="4 5" id="KW-0472">Membrane</keyword>
<proteinExistence type="predicted"/>
<evidence type="ECO:0000256" key="2">
    <source>
        <dbReference type="ARBA" id="ARBA00022692"/>
    </source>
</evidence>
<reference evidence="7 8" key="1">
    <citation type="journal article" date="2019" name="Vet. Microbiol.">
        <title>Development of multi locus sequence typing (MLST) of Rodentibacter pneumotropicus.</title>
        <authorList>
            <person name="Adhikary S."/>
            <person name="Bisgaard M."/>
            <person name="Boot R."/>
            <person name="Benga L."/>
            <person name="Nicklas W."/>
            <person name="Christensen H."/>
        </authorList>
    </citation>
    <scope>NUCLEOTIDE SEQUENCE [LARGE SCALE GENOMIC DNA]</scope>
    <source>
        <strain evidence="7 8">1596_07</strain>
    </source>
</reference>
<organism evidence="7 8">
    <name type="scientific">Rodentibacter pneumotropicus</name>
    <dbReference type="NCBI Taxonomy" id="758"/>
    <lineage>
        <taxon>Bacteria</taxon>
        <taxon>Pseudomonadati</taxon>
        <taxon>Pseudomonadota</taxon>
        <taxon>Gammaproteobacteria</taxon>
        <taxon>Pasteurellales</taxon>
        <taxon>Pasteurellaceae</taxon>
        <taxon>Rodentibacter</taxon>
    </lineage>
</organism>
<dbReference type="InterPro" id="IPR032710">
    <property type="entry name" value="NTF2-like_dom_sf"/>
</dbReference>
<protein>
    <recommendedName>
        <fullName evidence="6">Bacterial virulence protein VirB8 domain-containing protein</fullName>
    </recommendedName>
</protein>
<gene>
    <name evidence="7" type="ORF">D3M76_10885</name>
</gene>
<dbReference type="Proteomes" id="UP000310576">
    <property type="component" value="Unassembled WGS sequence"/>
</dbReference>
<dbReference type="InterPro" id="IPR026264">
    <property type="entry name" value="VirB8/PtlE"/>
</dbReference>
<dbReference type="GO" id="GO:0016020">
    <property type="term" value="C:membrane"/>
    <property type="evidence" value="ECO:0007669"/>
    <property type="project" value="UniProtKB-SubCell"/>
</dbReference>
<evidence type="ECO:0000259" key="6">
    <source>
        <dbReference type="Pfam" id="PF04335"/>
    </source>
</evidence>
<comment type="caution">
    <text evidence="7">The sequence shown here is derived from an EMBL/GenBank/DDBJ whole genome shotgun (WGS) entry which is preliminary data.</text>
</comment>
<evidence type="ECO:0000313" key="8">
    <source>
        <dbReference type="Proteomes" id="UP000310576"/>
    </source>
</evidence>
<evidence type="ECO:0000256" key="3">
    <source>
        <dbReference type="ARBA" id="ARBA00022989"/>
    </source>
</evidence>
<dbReference type="Gene3D" id="3.10.450.230">
    <property type="entry name" value="VirB8 protein"/>
    <property type="match status" value="1"/>
</dbReference>
<dbReference type="GO" id="GO:0030255">
    <property type="term" value="P:protein secretion by the type IV secretion system"/>
    <property type="evidence" value="ECO:0007669"/>
    <property type="project" value="InterPro"/>
</dbReference>
<dbReference type="AlphaFoldDB" id="A0A4S2PBR3"/>
<comment type="subcellular location">
    <subcellularLocation>
        <location evidence="1">Membrane</location>
        <topology evidence="1">Single-pass membrane protein</topology>
    </subcellularLocation>
</comment>
<keyword evidence="3 5" id="KW-1133">Transmembrane helix</keyword>